<name>A0ABD3DTM7_9LAMI</name>
<comment type="caution">
    <text evidence="1">The sequence shown here is derived from an EMBL/GenBank/DDBJ whole genome shotgun (WGS) entry which is preliminary data.</text>
</comment>
<gene>
    <name evidence="1" type="ORF">CASFOL_012291</name>
</gene>
<sequence length="39" mass="4412">MLILSGQDRCLVTNLGLQNYEKKFKKGLLNDTTLPFADL</sequence>
<reference evidence="2" key="1">
    <citation type="journal article" date="2024" name="IScience">
        <title>Strigolactones Initiate the Formation of Haustorium-like Structures in Castilleja.</title>
        <authorList>
            <person name="Buerger M."/>
            <person name="Peterson D."/>
            <person name="Chory J."/>
        </authorList>
    </citation>
    <scope>NUCLEOTIDE SEQUENCE [LARGE SCALE GENOMIC DNA]</scope>
</reference>
<evidence type="ECO:0000313" key="2">
    <source>
        <dbReference type="Proteomes" id="UP001632038"/>
    </source>
</evidence>
<dbReference type="Proteomes" id="UP001632038">
    <property type="component" value="Unassembled WGS sequence"/>
</dbReference>
<accession>A0ABD3DTM7</accession>
<keyword evidence="2" id="KW-1185">Reference proteome</keyword>
<organism evidence="1 2">
    <name type="scientific">Castilleja foliolosa</name>
    <dbReference type="NCBI Taxonomy" id="1961234"/>
    <lineage>
        <taxon>Eukaryota</taxon>
        <taxon>Viridiplantae</taxon>
        <taxon>Streptophyta</taxon>
        <taxon>Embryophyta</taxon>
        <taxon>Tracheophyta</taxon>
        <taxon>Spermatophyta</taxon>
        <taxon>Magnoliopsida</taxon>
        <taxon>eudicotyledons</taxon>
        <taxon>Gunneridae</taxon>
        <taxon>Pentapetalae</taxon>
        <taxon>asterids</taxon>
        <taxon>lamiids</taxon>
        <taxon>Lamiales</taxon>
        <taxon>Orobanchaceae</taxon>
        <taxon>Pedicularideae</taxon>
        <taxon>Castillejinae</taxon>
        <taxon>Castilleja</taxon>
    </lineage>
</organism>
<evidence type="ECO:0000313" key="1">
    <source>
        <dbReference type="EMBL" id="KAL3644359.1"/>
    </source>
</evidence>
<dbReference type="EMBL" id="JAVIJP010000015">
    <property type="protein sequence ID" value="KAL3644359.1"/>
    <property type="molecule type" value="Genomic_DNA"/>
</dbReference>
<protein>
    <submittedName>
        <fullName evidence="1">Uncharacterized protein</fullName>
    </submittedName>
</protein>
<proteinExistence type="predicted"/>
<dbReference type="AlphaFoldDB" id="A0ABD3DTM7"/>